<sequence>MYTATIRKIGQIGVPVQNVERALHFYQHQLGLQLLFHTETMAFLECNDVRILLTLPEKEKFSLHSSVIYFQSDDIEQTYEALKEKGVSFIDEPHVVAKMDHSETWMTFFEDTDGNVHALMSETTI</sequence>
<reference evidence="3" key="2">
    <citation type="submission" date="2020-09" db="EMBL/GenBank/DDBJ databases">
        <authorList>
            <person name="Sun Q."/>
            <person name="Zhou Y."/>
        </authorList>
    </citation>
    <scope>NUCLEOTIDE SEQUENCE</scope>
    <source>
        <strain evidence="3">CGMCC 1.12153</strain>
    </source>
</reference>
<dbReference type="Pfam" id="PF00903">
    <property type="entry name" value="Glyoxalase"/>
    <property type="match status" value="1"/>
</dbReference>
<dbReference type="AlphaFoldDB" id="A0A917EWZ9"/>
<evidence type="ECO:0000313" key="4">
    <source>
        <dbReference type="Proteomes" id="UP000660110"/>
    </source>
</evidence>
<dbReference type="InterPro" id="IPR029068">
    <property type="entry name" value="Glyas_Bleomycin-R_OHBP_Dase"/>
</dbReference>
<dbReference type="SUPFAM" id="SSF54593">
    <property type="entry name" value="Glyoxalase/Bleomycin resistance protein/Dihydroxybiphenyl dioxygenase"/>
    <property type="match status" value="1"/>
</dbReference>
<dbReference type="EMBL" id="BMEL01000002">
    <property type="protein sequence ID" value="GGF18529.1"/>
    <property type="molecule type" value="Genomic_DNA"/>
</dbReference>
<keyword evidence="4" id="KW-1185">Reference proteome</keyword>
<keyword evidence="1" id="KW-0479">Metal-binding</keyword>
<reference evidence="3" key="1">
    <citation type="journal article" date="2014" name="Int. J. Syst. Evol. Microbiol.">
        <title>Complete genome sequence of Corynebacterium casei LMG S-19264T (=DSM 44701T), isolated from a smear-ripened cheese.</title>
        <authorList>
            <consortium name="US DOE Joint Genome Institute (JGI-PGF)"/>
            <person name="Walter F."/>
            <person name="Albersmeier A."/>
            <person name="Kalinowski J."/>
            <person name="Ruckert C."/>
        </authorList>
    </citation>
    <scope>NUCLEOTIDE SEQUENCE</scope>
    <source>
        <strain evidence="3">CGMCC 1.12153</strain>
    </source>
</reference>
<evidence type="ECO:0000259" key="2">
    <source>
        <dbReference type="PROSITE" id="PS51819"/>
    </source>
</evidence>
<accession>A0A917EWZ9</accession>
<dbReference type="PROSITE" id="PS51819">
    <property type="entry name" value="VOC"/>
    <property type="match status" value="1"/>
</dbReference>
<dbReference type="GO" id="GO:0004462">
    <property type="term" value="F:lactoylglutathione lyase activity"/>
    <property type="evidence" value="ECO:0007669"/>
    <property type="project" value="InterPro"/>
</dbReference>
<dbReference type="GO" id="GO:0046872">
    <property type="term" value="F:metal ion binding"/>
    <property type="evidence" value="ECO:0007669"/>
    <property type="project" value="UniProtKB-KW"/>
</dbReference>
<name>A0A917EWZ9_HALAA</name>
<dbReference type="PANTHER" id="PTHR36437">
    <property type="entry name" value="GLYOXALASE/BLEOMYCIN RESISTANCE PROTEIN/DIOXYGENASE"/>
    <property type="match status" value="1"/>
</dbReference>
<dbReference type="InterPro" id="IPR004360">
    <property type="entry name" value="Glyas_Fos-R_dOase_dom"/>
</dbReference>
<dbReference type="PANTHER" id="PTHR36437:SF2">
    <property type="entry name" value="GLYOXALASE_BLEOMYCIN RESISTANCE PROTEIN_DIOXYGENASE"/>
    <property type="match status" value="1"/>
</dbReference>
<dbReference type="InterPro" id="IPR037523">
    <property type="entry name" value="VOC_core"/>
</dbReference>
<comment type="caution">
    <text evidence="3">The sequence shown here is derived from an EMBL/GenBank/DDBJ whole genome shotgun (WGS) entry which is preliminary data.</text>
</comment>
<proteinExistence type="predicted"/>
<organism evidence="3 4">
    <name type="scientific">Halobacillus andaensis</name>
    <dbReference type="NCBI Taxonomy" id="1176239"/>
    <lineage>
        <taxon>Bacteria</taxon>
        <taxon>Bacillati</taxon>
        <taxon>Bacillota</taxon>
        <taxon>Bacilli</taxon>
        <taxon>Bacillales</taxon>
        <taxon>Bacillaceae</taxon>
        <taxon>Halobacillus</taxon>
    </lineage>
</organism>
<dbReference type="PROSITE" id="PS00934">
    <property type="entry name" value="GLYOXALASE_I_1"/>
    <property type="match status" value="1"/>
</dbReference>
<evidence type="ECO:0000256" key="1">
    <source>
        <dbReference type="ARBA" id="ARBA00022723"/>
    </source>
</evidence>
<dbReference type="Proteomes" id="UP000660110">
    <property type="component" value="Unassembled WGS sequence"/>
</dbReference>
<dbReference type="RefSeq" id="WP_188377036.1">
    <property type="nucleotide sequence ID" value="NZ_BMEL01000002.1"/>
</dbReference>
<feature type="domain" description="VOC" evidence="2">
    <location>
        <begin position="8"/>
        <end position="122"/>
    </location>
</feature>
<evidence type="ECO:0000313" key="3">
    <source>
        <dbReference type="EMBL" id="GGF18529.1"/>
    </source>
</evidence>
<gene>
    <name evidence="3" type="ORF">GCM10010954_16630</name>
</gene>
<dbReference type="Gene3D" id="3.10.180.10">
    <property type="entry name" value="2,3-Dihydroxybiphenyl 1,2-Dioxygenase, domain 1"/>
    <property type="match status" value="1"/>
</dbReference>
<dbReference type="InterPro" id="IPR018146">
    <property type="entry name" value="Glyoxalase_1_CS"/>
</dbReference>
<protein>
    <recommendedName>
        <fullName evidence="2">VOC domain-containing protein</fullName>
    </recommendedName>
</protein>